<evidence type="ECO:0008006" key="3">
    <source>
        <dbReference type="Google" id="ProtNLM"/>
    </source>
</evidence>
<dbReference type="Proteomes" id="UP000316921">
    <property type="component" value="Chromosome"/>
</dbReference>
<keyword evidence="2" id="KW-1185">Reference proteome</keyword>
<accession>A0A518BGJ6</accession>
<proteinExistence type="predicted"/>
<reference evidence="1 2" key="1">
    <citation type="submission" date="2019-02" db="EMBL/GenBank/DDBJ databases">
        <title>Deep-cultivation of Planctomycetes and their phenomic and genomic characterization uncovers novel biology.</title>
        <authorList>
            <person name="Wiegand S."/>
            <person name="Jogler M."/>
            <person name="Boedeker C."/>
            <person name="Pinto D."/>
            <person name="Vollmers J."/>
            <person name="Rivas-Marin E."/>
            <person name="Kohn T."/>
            <person name="Peeters S.H."/>
            <person name="Heuer A."/>
            <person name="Rast P."/>
            <person name="Oberbeckmann S."/>
            <person name="Bunk B."/>
            <person name="Jeske O."/>
            <person name="Meyerdierks A."/>
            <person name="Storesund J.E."/>
            <person name="Kallscheuer N."/>
            <person name="Luecker S."/>
            <person name="Lage O.M."/>
            <person name="Pohl T."/>
            <person name="Merkel B.J."/>
            <person name="Hornburger P."/>
            <person name="Mueller R.-W."/>
            <person name="Bruemmer F."/>
            <person name="Labrenz M."/>
            <person name="Spormann A.M."/>
            <person name="Op den Camp H."/>
            <person name="Overmann J."/>
            <person name="Amann R."/>
            <person name="Jetten M.S.M."/>
            <person name="Mascher T."/>
            <person name="Medema M.H."/>
            <person name="Devos D.P."/>
            <person name="Kaster A.-K."/>
            <person name="Ovreas L."/>
            <person name="Rohde M."/>
            <person name="Galperin M.Y."/>
            <person name="Jogler C."/>
        </authorList>
    </citation>
    <scope>NUCLEOTIDE SEQUENCE [LARGE SCALE GENOMIC DNA]</scope>
    <source>
        <strain evidence="1 2">Pla133</strain>
    </source>
</reference>
<sequence>MLSLIHGSTALLRTCGAAALFLPLFAGLALGGVQDGDEVPEFASLATPAVVLDADLPVDAELAPFQLELLGMAFNAVSQLPLQPHIKNRALGQQAVVETCLELGLPQRALRYSREIPNWRRGFGFASLAYWCAERDLRSAFERYEDLALEVAETDQDWRRDRIRVQVARAHELLGDSALAEALSADAIDAEAGKLRAERAAKAGGEEFEEILAFLEESARVQSFDLTGAGIEACLRLFDRFYDDEERREQVVDAIVASWRGVPLDRRIDALVSLADASVAHGDEQRARAFVEEALAIVDGGRWTLEHEVPLRAQLAAARYRAGEGDRARAEAADTLSRYKAGREELATMFRARTLRPLAEALAEMGDGPAAATVFELTIEDGALNANSRPRALDLADTCLAMARHGVEPNEELWLRLRAIHAGLGDPW</sequence>
<evidence type="ECO:0000313" key="1">
    <source>
        <dbReference type="EMBL" id="QDU66086.1"/>
    </source>
</evidence>
<dbReference type="KEGG" id="pbap:Pla133_11520"/>
<dbReference type="AlphaFoldDB" id="A0A518BGJ6"/>
<gene>
    <name evidence="1" type="ORF">Pla133_11520</name>
</gene>
<organism evidence="1 2">
    <name type="scientific">Engelhardtia mirabilis</name>
    <dbReference type="NCBI Taxonomy" id="2528011"/>
    <lineage>
        <taxon>Bacteria</taxon>
        <taxon>Pseudomonadati</taxon>
        <taxon>Planctomycetota</taxon>
        <taxon>Planctomycetia</taxon>
        <taxon>Planctomycetia incertae sedis</taxon>
        <taxon>Engelhardtia</taxon>
    </lineage>
</organism>
<dbReference type="EMBL" id="CP036287">
    <property type="protein sequence ID" value="QDU66086.1"/>
    <property type="molecule type" value="Genomic_DNA"/>
</dbReference>
<evidence type="ECO:0000313" key="2">
    <source>
        <dbReference type="Proteomes" id="UP000316921"/>
    </source>
</evidence>
<dbReference type="RefSeq" id="WP_145063322.1">
    <property type="nucleotide sequence ID" value="NZ_CP036287.1"/>
</dbReference>
<name>A0A518BGJ6_9BACT</name>
<protein>
    <recommendedName>
        <fullName evidence="3">Tetratricopeptide repeat protein</fullName>
    </recommendedName>
</protein>